<dbReference type="SUPFAM" id="SSF50630">
    <property type="entry name" value="Acid proteases"/>
    <property type="match status" value="1"/>
</dbReference>
<evidence type="ECO:0000313" key="10">
    <source>
        <dbReference type="Proteomes" id="UP000467840"/>
    </source>
</evidence>
<evidence type="ECO:0000256" key="2">
    <source>
        <dbReference type="ARBA" id="ARBA00022670"/>
    </source>
</evidence>
<feature type="compositionally biased region" description="Polar residues" evidence="7">
    <location>
        <begin position="51"/>
        <end position="60"/>
    </location>
</feature>
<dbReference type="InterPro" id="IPR004000">
    <property type="entry name" value="Actin"/>
</dbReference>
<evidence type="ECO:0000256" key="3">
    <source>
        <dbReference type="ARBA" id="ARBA00022750"/>
    </source>
</evidence>
<dbReference type="InterPro" id="IPR021109">
    <property type="entry name" value="Peptidase_aspartic_dom_sf"/>
</dbReference>
<dbReference type="CDD" id="cd13395">
    <property type="entry name" value="ASKHA_NBD_Arp4_ACTL6-like"/>
    <property type="match status" value="1"/>
</dbReference>
<dbReference type="Gene3D" id="3.90.640.10">
    <property type="entry name" value="Actin, Chain A, domain 4"/>
    <property type="match status" value="1"/>
</dbReference>
<protein>
    <recommendedName>
        <fullName evidence="8">Peptidase A1 domain-containing protein</fullName>
    </recommendedName>
</protein>
<dbReference type="FunFam" id="3.30.420.40:FF:000151">
    <property type="entry name" value="Actin-related protein 4"/>
    <property type="match status" value="1"/>
</dbReference>
<evidence type="ECO:0000313" key="9">
    <source>
        <dbReference type="EMBL" id="KAF2325545.1"/>
    </source>
</evidence>
<dbReference type="PROSITE" id="PS51767">
    <property type="entry name" value="PEPTIDASE_A1"/>
    <property type="match status" value="1"/>
</dbReference>
<dbReference type="InterPro" id="IPR032861">
    <property type="entry name" value="TAXi_N"/>
</dbReference>
<dbReference type="InterPro" id="IPR001461">
    <property type="entry name" value="Aspartic_peptidase_A1"/>
</dbReference>
<dbReference type="Proteomes" id="UP000467840">
    <property type="component" value="Chromosome 5"/>
</dbReference>
<dbReference type="SUPFAM" id="SSF53067">
    <property type="entry name" value="Actin-like ATPase domain"/>
    <property type="match status" value="2"/>
</dbReference>
<dbReference type="Gene3D" id="2.40.70.10">
    <property type="entry name" value="Acid Proteases"/>
    <property type="match status" value="2"/>
</dbReference>
<dbReference type="PANTHER" id="PTHR11937">
    <property type="entry name" value="ACTIN"/>
    <property type="match status" value="1"/>
</dbReference>
<gene>
    <name evidence="9" type="ORF">GH714_030139</name>
</gene>
<dbReference type="AlphaFoldDB" id="A0A6A6NK29"/>
<dbReference type="Pfam" id="PF14541">
    <property type="entry name" value="TAXi_C"/>
    <property type="match status" value="1"/>
</dbReference>
<dbReference type="Pfam" id="PF00022">
    <property type="entry name" value="Actin"/>
    <property type="match status" value="1"/>
</dbReference>
<evidence type="ECO:0000256" key="7">
    <source>
        <dbReference type="SAM" id="MobiDB-lite"/>
    </source>
</evidence>
<dbReference type="FunFam" id="2.40.70.10:FF:000061">
    <property type="entry name" value="Aspartyl protease APCB1"/>
    <property type="match status" value="1"/>
</dbReference>
<dbReference type="GO" id="GO:0006508">
    <property type="term" value="P:proteolysis"/>
    <property type="evidence" value="ECO:0007669"/>
    <property type="project" value="UniProtKB-KW"/>
</dbReference>
<dbReference type="PRINTS" id="PR00792">
    <property type="entry name" value="PEPSIN"/>
</dbReference>
<dbReference type="InterPro" id="IPR033121">
    <property type="entry name" value="PEPTIDASE_A1"/>
</dbReference>
<feature type="active site" evidence="5">
    <location>
        <position position="771"/>
    </location>
</feature>
<name>A0A6A6NK29_HEVBR</name>
<feature type="active site" evidence="5">
    <location>
        <position position="564"/>
    </location>
</feature>
<dbReference type="InterPro" id="IPR043129">
    <property type="entry name" value="ATPase_NBD"/>
</dbReference>
<dbReference type="SMART" id="SM00268">
    <property type="entry name" value="ACTIN"/>
    <property type="match status" value="1"/>
</dbReference>
<feature type="domain" description="Peptidase A1" evidence="8">
    <location>
        <begin position="546"/>
        <end position="902"/>
    </location>
</feature>
<evidence type="ECO:0000256" key="6">
    <source>
        <dbReference type="RuleBase" id="RU000487"/>
    </source>
</evidence>
<dbReference type="GO" id="GO:0004190">
    <property type="term" value="F:aspartic-type endopeptidase activity"/>
    <property type="evidence" value="ECO:0007669"/>
    <property type="project" value="UniProtKB-KW"/>
</dbReference>
<keyword evidence="2" id="KW-0645">Protease</keyword>
<proteinExistence type="inferred from homology"/>
<dbReference type="Gene3D" id="3.30.420.40">
    <property type="match status" value="2"/>
</dbReference>
<evidence type="ECO:0000256" key="4">
    <source>
        <dbReference type="ARBA" id="ARBA00022801"/>
    </source>
</evidence>
<accession>A0A6A6NK29</accession>
<dbReference type="Pfam" id="PF14543">
    <property type="entry name" value="TAXi_N"/>
    <property type="match status" value="1"/>
</dbReference>
<comment type="caution">
    <text evidence="9">The sequence shown here is derived from an EMBL/GenBank/DDBJ whole genome shotgun (WGS) entry which is preliminary data.</text>
</comment>
<dbReference type="FunFam" id="2.40.70.10:FF:000015">
    <property type="entry name" value="Aspartyl protease family protein"/>
    <property type="match status" value="1"/>
</dbReference>
<keyword evidence="3" id="KW-0064">Aspartyl protease</keyword>
<dbReference type="InterPro" id="IPR032799">
    <property type="entry name" value="TAXi_C"/>
</dbReference>
<organism evidence="9 10">
    <name type="scientific">Hevea brasiliensis</name>
    <name type="common">Para rubber tree</name>
    <name type="synonym">Siphonia brasiliensis</name>
    <dbReference type="NCBI Taxonomy" id="3981"/>
    <lineage>
        <taxon>Eukaryota</taxon>
        <taxon>Viridiplantae</taxon>
        <taxon>Streptophyta</taxon>
        <taxon>Embryophyta</taxon>
        <taxon>Tracheophyta</taxon>
        <taxon>Spermatophyta</taxon>
        <taxon>Magnoliopsida</taxon>
        <taxon>eudicotyledons</taxon>
        <taxon>Gunneridae</taxon>
        <taxon>Pentapetalae</taxon>
        <taxon>rosids</taxon>
        <taxon>fabids</taxon>
        <taxon>Malpighiales</taxon>
        <taxon>Euphorbiaceae</taxon>
        <taxon>Crotonoideae</taxon>
        <taxon>Micrandreae</taxon>
        <taxon>Hevea</taxon>
    </lineage>
</organism>
<evidence type="ECO:0000259" key="8">
    <source>
        <dbReference type="PROSITE" id="PS51767"/>
    </source>
</evidence>
<comment type="similarity">
    <text evidence="6">Belongs to the actin family.</text>
</comment>
<feature type="region of interest" description="Disordered" evidence="7">
    <location>
        <begin position="46"/>
        <end position="71"/>
    </location>
</feature>
<keyword evidence="10" id="KW-1185">Reference proteome</keyword>
<sequence>MYGGDEVSAIVIDLGSHTCKAGYAGEDAPKAVFPSVVGSIDQMDIDDTANNEKSSSVDSKNNIKDSEKGKGKRKLYVGSQAVGFRRDYMEVLSPIKDGVVVDWDIVDSIWDHALRECLLVDPKEHPMLLAEPSSNAQQQRERTAELMFEKYNVPALFLAKNAVLTSFASGRPTSLVVDSGGGSTTVAPVHDGYVLQKAVVSSPVGGEFLTDCLMKSLRAKIKPRHSFKRKEIRPGEFQIVDLDIPNTSESYRLYSQRVIASDIKDCVCRAPDTTYDESAYSNIPMTPYELPDGQTIEIGADRFKIPDVLFNPSLAQTIPGMESFAEIAPNVRGLPQMVIESINRCDVDIRRELFSSILLAGGTASMQQLKERLEKDLLEESPQAARVKVLASGNATERRFRFDLPKCMCLYPNADVRDWLAALCPVFHFTDCHCILCMDRREYIGISWFVPADVVLQVRELKASEDDEKPKSFIFPLYHKFGIREISQGDLQHKLVRFVYKESLLTPADDTIGPPKNNKLASLNTAAVDSSSIFPVRGNVFPDGLYFTYIFVGSPPRPYYLDIDTASDLTWVQCDAPCSSCAKGANALYKPKRDNIVTPKDSLCMELKRNQMPGYCDTCQQCDYEIEYADHSSSMGVLARDELHLMMANGSSTKLNFIFGCAYDQQGLLLNTLAKTDGILGLSNAKVSLPSQLASRGIINNVVGHCLTNDVGGGGYMFLGDDFVPRWGMAWVPMLNGPIESYQTEIMKLNYGSSPLSLGGQDRRVRRIVFDSGSSYTYFPKEAYSELVSSLKEVSGEGLIQDKSDPTLPFCWRAEFPIRSITDVKHFFKTLTLQFGSKWWIISTKFRIPPEGYLVISNKGNVCLGILDGSQVHDGSTIILGDISLRGQLVIYDNVNKKIGWAPSSCVKPTRLESLPFFEG</sequence>
<reference evidence="9 10" key="1">
    <citation type="journal article" date="2020" name="Mol. Plant">
        <title>The Chromosome-Based Rubber Tree Genome Provides New Insights into Spurge Genome Evolution and Rubber Biosynthesis.</title>
        <authorList>
            <person name="Liu J."/>
            <person name="Shi C."/>
            <person name="Shi C.C."/>
            <person name="Li W."/>
            <person name="Zhang Q.J."/>
            <person name="Zhang Y."/>
            <person name="Li K."/>
            <person name="Lu H.F."/>
            <person name="Shi C."/>
            <person name="Zhu S.T."/>
            <person name="Xiao Z.Y."/>
            <person name="Nan H."/>
            <person name="Yue Y."/>
            <person name="Zhu X.G."/>
            <person name="Wu Y."/>
            <person name="Hong X.N."/>
            <person name="Fan G.Y."/>
            <person name="Tong Y."/>
            <person name="Zhang D."/>
            <person name="Mao C.L."/>
            <person name="Liu Y.L."/>
            <person name="Hao S.J."/>
            <person name="Liu W.Q."/>
            <person name="Lv M.Q."/>
            <person name="Zhang H.B."/>
            <person name="Liu Y."/>
            <person name="Hu-Tang G.R."/>
            <person name="Wang J.P."/>
            <person name="Wang J.H."/>
            <person name="Sun Y.H."/>
            <person name="Ni S.B."/>
            <person name="Chen W.B."/>
            <person name="Zhang X.C."/>
            <person name="Jiao Y.N."/>
            <person name="Eichler E.E."/>
            <person name="Li G.H."/>
            <person name="Liu X."/>
            <person name="Gao L.Z."/>
        </authorList>
    </citation>
    <scope>NUCLEOTIDE SEQUENCE [LARGE SCALE GENOMIC DNA]</scope>
    <source>
        <strain evidence="10">cv. GT1</strain>
        <tissue evidence="9">Leaf</tissue>
    </source>
</reference>
<keyword evidence="4" id="KW-0378">Hydrolase</keyword>
<evidence type="ECO:0000256" key="1">
    <source>
        <dbReference type="ARBA" id="ARBA00007447"/>
    </source>
</evidence>
<dbReference type="EMBL" id="JAAGAX010000001">
    <property type="protein sequence ID" value="KAF2325545.1"/>
    <property type="molecule type" value="Genomic_DNA"/>
</dbReference>
<evidence type="ECO:0000256" key="5">
    <source>
        <dbReference type="PIRSR" id="PIRSR601461-1"/>
    </source>
</evidence>
<comment type="similarity">
    <text evidence="1">Belongs to the peptidase A1 family.</text>
</comment>